<dbReference type="PANTHER" id="PTHR33048:SF55">
    <property type="entry name" value="INTEGRAL MEMBRANE PROTEIN"/>
    <property type="match status" value="1"/>
</dbReference>
<feature type="transmembrane region" description="Helical" evidence="6">
    <location>
        <begin position="196"/>
        <end position="216"/>
    </location>
</feature>
<organism evidence="8 9">
    <name type="scientific">Zasmidium cellare</name>
    <name type="common">Wine cellar mold</name>
    <name type="synonym">Racodium cellare</name>
    <dbReference type="NCBI Taxonomy" id="395010"/>
    <lineage>
        <taxon>Eukaryota</taxon>
        <taxon>Fungi</taxon>
        <taxon>Dikarya</taxon>
        <taxon>Ascomycota</taxon>
        <taxon>Pezizomycotina</taxon>
        <taxon>Dothideomycetes</taxon>
        <taxon>Dothideomycetidae</taxon>
        <taxon>Mycosphaerellales</taxon>
        <taxon>Mycosphaerellaceae</taxon>
        <taxon>Zasmidium</taxon>
    </lineage>
</organism>
<proteinExistence type="inferred from homology"/>
<evidence type="ECO:0000256" key="4">
    <source>
        <dbReference type="ARBA" id="ARBA00023136"/>
    </source>
</evidence>
<keyword evidence="3 6" id="KW-1133">Transmembrane helix</keyword>
<evidence type="ECO:0000256" key="1">
    <source>
        <dbReference type="ARBA" id="ARBA00004141"/>
    </source>
</evidence>
<feature type="transmembrane region" description="Helical" evidence="6">
    <location>
        <begin position="17"/>
        <end position="38"/>
    </location>
</feature>
<dbReference type="PANTHER" id="PTHR33048">
    <property type="entry name" value="PTH11-LIKE INTEGRAL MEMBRANE PROTEIN (AFU_ORTHOLOGUE AFUA_5G11245)"/>
    <property type="match status" value="1"/>
</dbReference>
<evidence type="ECO:0000259" key="7">
    <source>
        <dbReference type="Pfam" id="PF20684"/>
    </source>
</evidence>
<feature type="transmembrane region" description="Helical" evidence="6">
    <location>
        <begin position="50"/>
        <end position="75"/>
    </location>
</feature>
<reference evidence="8 9" key="1">
    <citation type="journal article" date="2023" name="G3 (Bethesda)">
        <title>A chromosome-level genome assembly of Zasmidium syzygii isolated from banana leaves.</title>
        <authorList>
            <person name="van Westerhoven A.C."/>
            <person name="Mehrabi R."/>
            <person name="Talebi R."/>
            <person name="Steentjes M.B.F."/>
            <person name="Corcolon B."/>
            <person name="Chong P.A."/>
            <person name="Kema G.H.J."/>
            <person name="Seidl M.F."/>
        </authorList>
    </citation>
    <scope>NUCLEOTIDE SEQUENCE [LARGE SCALE GENOMIC DNA]</scope>
    <source>
        <strain evidence="8 9">P124</strain>
    </source>
</reference>
<keyword evidence="9" id="KW-1185">Reference proteome</keyword>
<dbReference type="Pfam" id="PF20684">
    <property type="entry name" value="Fung_rhodopsin"/>
    <property type="match status" value="1"/>
</dbReference>
<evidence type="ECO:0000313" key="8">
    <source>
        <dbReference type="EMBL" id="KAK4499080.1"/>
    </source>
</evidence>
<dbReference type="InterPro" id="IPR049326">
    <property type="entry name" value="Rhodopsin_dom_fungi"/>
</dbReference>
<evidence type="ECO:0000256" key="6">
    <source>
        <dbReference type="SAM" id="Phobius"/>
    </source>
</evidence>
<keyword evidence="2 6" id="KW-0812">Transmembrane</keyword>
<accession>A0ABR0ED51</accession>
<sequence length="343" mass="38245">MGILSNYAPLDDTSDRVAIPSLIFTILTPLFVLARCMTGRIQSGKLWTDDYLIIAAASLTFPGNILMIVACSWGLGKHERDLKTYPPEKLPFDSGETLLQNTLRLYFADQILYQVCMGLFKTAVLIWYTRIFETANKKKFRRICWSLVGVVAIFTTASVFATLFQCDPINVAWLSKPADCFDTNAYWYARAYFNMVTYFIIALLPMPSIFGITGFIDGLQMSKKRMMSLCALFAIELFVCIAAVLRLRSIGPAALMLDRTWNSIDLIMWSIIEDNMGIICACLPALAKPTGRMLKRMCGPPKTSRRNSSVATLVADSEVHEKIWSKASPSTTGSLGNSEALEV</sequence>
<gene>
    <name evidence="8" type="ORF">PRZ48_009592</name>
</gene>
<feature type="domain" description="Rhodopsin" evidence="7">
    <location>
        <begin position="35"/>
        <end position="290"/>
    </location>
</feature>
<comment type="caution">
    <text evidence="8">The sequence shown here is derived from an EMBL/GenBank/DDBJ whole genome shotgun (WGS) entry which is preliminary data.</text>
</comment>
<feature type="transmembrane region" description="Helical" evidence="6">
    <location>
        <begin position="143"/>
        <end position="164"/>
    </location>
</feature>
<evidence type="ECO:0000313" key="9">
    <source>
        <dbReference type="Proteomes" id="UP001305779"/>
    </source>
</evidence>
<comment type="subcellular location">
    <subcellularLocation>
        <location evidence="1">Membrane</location>
        <topology evidence="1">Multi-pass membrane protein</topology>
    </subcellularLocation>
</comment>
<evidence type="ECO:0000256" key="5">
    <source>
        <dbReference type="ARBA" id="ARBA00038359"/>
    </source>
</evidence>
<feature type="transmembrane region" description="Helical" evidence="6">
    <location>
        <begin position="267"/>
        <end position="287"/>
    </location>
</feature>
<comment type="similarity">
    <text evidence="5">Belongs to the SAT4 family.</text>
</comment>
<keyword evidence="4 6" id="KW-0472">Membrane</keyword>
<dbReference type="InterPro" id="IPR052337">
    <property type="entry name" value="SAT4-like"/>
</dbReference>
<feature type="transmembrane region" description="Helical" evidence="6">
    <location>
        <begin position="111"/>
        <end position="131"/>
    </location>
</feature>
<evidence type="ECO:0000256" key="2">
    <source>
        <dbReference type="ARBA" id="ARBA00022692"/>
    </source>
</evidence>
<evidence type="ECO:0000256" key="3">
    <source>
        <dbReference type="ARBA" id="ARBA00022989"/>
    </source>
</evidence>
<protein>
    <recommendedName>
        <fullName evidence="7">Rhodopsin domain-containing protein</fullName>
    </recommendedName>
</protein>
<name>A0ABR0ED51_ZASCE</name>
<dbReference type="EMBL" id="JAXOVC010000007">
    <property type="protein sequence ID" value="KAK4499080.1"/>
    <property type="molecule type" value="Genomic_DNA"/>
</dbReference>
<dbReference type="Proteomes" id="UP001305779">
    <property type="component" value="Unassembled WGS sequence"/>
</dbReference>
<feature type="transmembrane region" description="Helical" evidence="6">
    <location>
        <begin position="228"/>
        <end position="247"/>
    </location>
</feature>